<keyword evidence="1" id="KW-0378">Hydrolase</keyword>
<protein>
    <submittedName>
        <fullName evidence="3">Hydrolase_4 domain-containing protein</fullName>
    </submittedName>
</protein>
<evidence type="ECO:0000313" key="2">
    <source>
        <dbReference type="Proteomes" id="UP000046393"/>
    </source>
</evidence>
<dbReference type="SUPFAM" id="SSF53474">
    <property type="entry name" value="alpha/beta-Hydrolases"/>
    <property type="match status" value="1"/>
</dbReference>
<dbReference type="WBParaSite" id="SMUV_0000253601-mRNA-1">
    <property type="protein sequence ID" value="SMUV_0000253601-mRNA-1"/>
    <property type="gene ID" value="SMUV_0000253601"/>
</dbReference>
<dbReference type="AlphaFoldDB" id="A0A0N5AE88"/>
<evidence type="ECO:0000256" key="1">
    <source>
        <dbReference type="ARBA" id="ARBA00022801"/>
    </source>
</evidence>
<dbReference type="GO" id="GO:0004553">
    <property type="term" value="F:hydrolase activity, hydrolyzing O-glycosyl compounds"/>
    <property type="evidence" value="ECO:0007669"/>
    <property type="project" value="TreeGrafter"/>
</dbReference>
<proteinExistence type="predicted"/>
<keyword evidence="2" id="KW-1185">Reference proteome</keyword>
<dbReference type="InterPro" id="IPR029058">
    <property type="entry name" value="AB_hydrolase_fold"/>
</dbReference>
<sequence>MPSMSIFRPLVLYCHGLGASPNNRFAQQLRCLVESRKLSFQSVQYRHVGANKLWDVNEWLKDILSCIDNAKSKGFSSNILIGFSGGCHAVLRATIERPDDISGLLLLAPGVGLSVQSYVAATMPHLADELYRGEAVLIPALKDGFPVLLNRRCLEEYAEKCVSNSMTRIPIKCPVRVLLGGDDKVSY</sequence>
<organism evidence="2 3">
    <name type="scientific">Syphacia muris</name>
    <dbReference type="NCBI Taxonomy" id="451379"/>
    <lineage>
        <taxon>Eukaryota</taxon>
        <taxon>Metazoa</taxon>
        <taxon>Ecdysozoa</taxon>
        <taxon>Nematoda</taxon>
        <taxon>Chromadorea</taxon>
        <taxon>Rhabditida</taxon>
        <taxon>Spirurina</taxon>
        <taxon>Oxyuridomorpha</taxon>
        <taxon>Oxyuroidea</taxon>
        <taxon>Oxyuridae</taxon>
        <taxon>Syphacia</taxon>
    </lineage>
</organism>
<dbReference type="Gene3D" id="3.40.50.1820">
    <property type="entry name" value="alpha/beta hydrolase"/>
    <property type="match status" value="1"/>
</dbReference>
<accession>A0A0N5AE88</accession>
<dbReference type="Proteomes" id="UP000046393">
    <property type="component" value="Unplaced"/>
</dbReference>
<dbReference type="PANTHER" id="PTHR16138">
    <property type="entry name" value="MYCOPHENOLIC ACID ACYL-GLUCURONIDE ESTERASE, MITOCHONDRIAL"/>
    <property type="match status" value="1"/>
</dbReference>
<dbReference type="PANTHER" id="PTHR16138:SF7">
    <property type="entry name" value="PALMITOYL-PROTEIN THIOESTERASE ABHD10, MITOCHONDRIAL"/>
    <property type="match status" value="1"/>
</dbReference>
<dbReference type="InterPro" id="IPR052382">
    <property type="entry name" value="ABHD10_acyl-thioesterase"/>
</dbReference>
<evidence type="ECO:0000313" key="3">
    <source>
        <dbReference type="WBParaSite" id="SMUV_0000253601-mRNA-1"/>
    </source>
</evidence>
<dbReference type="STRING" id="451379.A0A0N5AE88"/>
<reference evidence="3" key="1">
    <citation type="submission" date="2017-02" db="UniProtKB">
        <authorList>
            <consortium name="WormBaseParasite"/>
        </authorList>
    </citation>
    <scope>IDENTIFICATION</scope>
</reference>
<name>A0A0N5AE88_9BILA</name>